<sequence>MTKTIAIFNQAGGVGKTTLTHNLGYQIARRDRRVLLVDMDPQSSLTKFVGLVPSELAKTVANAIIDEESLPIHKDLLGMDFVPANRFLSATEMQLVSASLRDFRLKDALELVQEQYDYILLDCPPSLGLLSYISLVAATHVLVPVETHLKAFEGTDELLQTLTYVKSKPNKQLQVIGFVPTRYDGRNSADIRTLEAMNEQLSAWGKVFEAIPRATAFVDASEERLPLAALQAKHPAVKIMDKIIDHIEKLA</sequence>
<dbReference type="RefSeq" id="WP_190353042.1">
    <property type="nucleotide sequence ID" value="NZ_JACJPY010000118.1"/>
</dbReference>
<dbReference type="InterPro" id="IPR050678">
    <property type="entry name" value="DNA_Partitioning_ATPase"/>
</dbReference>
<dbReference type="FunFam" id="3.40.50.300:FF:000285">
    <property type="entry name" value="Sporulation initiation inhibitor Soj"/>
    <property type="match status" value="1"/>
</dbReference>
<dbReference type="SUPFAM" id="SSF52540">
    <property type="entry name" value="P-loop containing nucleoside triphosphate hydrolases"/>
    <property type="match status" value="1"/>
</dbReference>
<gene>
    <name evidence="3" type="ORF">H6F44_20985</name>
</gene>
<dbReference type="EMBL" id="JACJPY010000118">
    <property type="protein sequence ID" value="MBD2152575.1"/>
    <property type="molecule type" value="Genomic_DNA"/>
</dbReference>
<dbReference type="Proteomes" id="UP000631421">
    <property type="component" value="Unassembled WGS sequence"/>
</dbReference>
<dbReference type="InterPro" id="IPR027417">
    <property type="entry name" value="P-loop_NTPase"/>
</dbReference>
<dbReference type="Pfam" id="PF13614">
    <property type="entry name" value="AAA_31"/>
    <property type="match status" value="1"/>
</dbReference>
<comment type="caution">
    <text evidence="3">The sequence shown here is derived from an EMBL/GenBank/DDBJ whole genome shotgun (WGS) entry which is preliminary data.</text>
</comment>
<name>A0A926UYN4_9CYAN</name>
<proteinExistence type="inferred from homology"/>
<evidence type="ECO:0000313" key="4">
    <source>
        <dbReference type="Proteomes" id="UP000631421"/>
    </source>
</evidence>
<keyword evidence="4" id="KW-1185">Reference proteome</keyword>
<comment type="similarity">
    <text evidence="1">Belongs to the ParA family.</text>
</comment>
<dbReference type="Gene3D" id="3.40.50.300">
    <property type="entry name" value="P-loop containing nucleotide triphosphate hydrolases"/>
    <property type="match status" value="1"/>
</dbReference>
<accession>A0A926UYN4</accession>
<reference evidence="3" key="1">
    <citation type="journal article" date="2015" name="ISME J.">
        <title>Draft Genome Sequence of Streptomyces incarnatus NRRL8089, which Produces the Nucleoside Antibiotic Sinefungin.</title>
        <authorList>
            <person name="Oshima K."/>
            <person name="Hattori M."/>
            <person name="Shimizu H."/>
            <person name="Fukuda K."/>
            <person name="Nemoto M."/>
            <person name="Inagaki K."/>
            <person name="Tamura T."/>
        </authorList>
    </citation>
    <scope>NUCLEOTIDE SEQUENCE</scope>
    <source>
        <strain evidence="3">FACHB-1277</strain>
    </source>
</reference>
<dbReference type="PANTHER" id="PTHR13696">
    <property type="entry name" value="P-LOOP CONTAINING NUCLEOSIDE TRIPHOSPHATE HYDROLASE"/>
    <property type="match status" value="1"/>
</dbReference>
<organism evidence="3 4">
    <name type="scientific">Pseudanabaena cinerea FACHB-1277</name>
    <dbReference type="NCBI Taxonomy" id="2949581"/>
    <lineage>
        <taxon>Bacteria</taxon>
        <taxon>Bacillati</taxon>
        <taxon>Cyanobacteriota</taxon>
        <taxon>Cyanophyceae</taxon>
        <taxon>Pseudanabaenales</taxon>
        <taxon>Pseudanabaenaceae</taxon>
        <taxon>Pseudanabaena</taxon>
        <taxon>Pseudanabaena cinerea</taxon>
    </lineage>
</organism>
<reference evidence="3" key="2">
    <citation type="submission" date="2020-08" db="EMBL/GenBank/DDBJ databases">
        <authorList>
            <person name="Chen M."/>
            <person name="Teng W."/>
            <person name="Zhao L."/>
            <person name="Hu C."/>
            <person name="Zhou Y."/>
            <person name="Han B."/>
            <person name="Song L."/>
            <person name="Shu W."/>
        </authorList>
    </citation>
    <scope>NUCLEOTIDE SEQUENCE</scope>
    <source>
        <strain evidence="3">FACHB-1277</strain>
    </source>
</reference>
<evidence type="ECO:0000256" key="1">
    <source>
        <dbReference type="ARBA" id="ARBA00006976"/>
    </source>
</evidence>
<protein>
    <submittedName>
        <fullName evidence="3">ParA family protein</fullName>
    </submittedName>
</protein>
<dbReference type="PANTHER" id="PTHR13696:SF69">
    <property type="entry name" value="PLASMID PARTITIONING PROTEIN-RELATED"/>
    <property type="match status" value="1"/>
</dbReference>
<evidence type="ECO:0000259" key="2">
    <source>
        <dbReference type="Pfam" id="PF13614"/>
    </source>
</evidence>
<dbReference type="AlphaFoldDB" id="A0A926UYN4"/>
<dbReference type="InterPro" id="IPR025669">
    <property type="entry name" value="AAA_dom"/>
</dbReference>
<evidence type="ECO:0000313" key="3">
    <source>
        <dbReference type="EMBL" id="MBD2152575.1"/>
    </source>
</evidence>
<feature type="domain" description="AAA" evidence="2">
    <location>
        <begin position="2"/>
        <end position="175"/>
    </location>
</feature>
<dbReference type="CDD" id="cd02042">
    <property type="entry name" value="ParAB_family"/>
    <property type="match status" value="1"/>
</dbReference>